<feature type="transmembrane region" description="Helical" evidence="6">
    <location>
        <begin position="147"/>
        <end position="167"/>
    </location>
</feature>
<comment type="subcellular location">
    <subcellularLocation>
        <location evidence="1">Cell membrane</location>
        <topology evidence="1">Multi-pass membrane protein</topology>
    </subcellularLocation>
</comment>
<feature type="transmembrane region" description="Helical" evidence="6">
    <location>
        <begin position="12"/>
        <end position="29"/>
    </location>
</feature>
<accession>A0A286RLZ6</accession>
<reference evidence="7 8" key="1">
    <citation type="journal article" name="Front. Microbiol.">
        <title>Sugar Metabolism of the First Thermophilic Planctomycete Thermogutta terrifontis: Comparative Genomic and Transcriptomic Approaches.</title>
        <authorList>
            <person name="Elcheninov A.G."/>
            <person name="Menzel P."/>
            <person name="Gudbergsdottir S.R."/>
            <person name="Slesarev A.I."/>
            <person name="Kadnikov V.V."/>
            <person name="Krogh A."/>
            <person name="Bonch-Osmolovskaya E.A."/>
            <person name="Peng X."/>
            <person name="Kublanov I.V."/>
        </authorList>
    </citation>
    <scope>NUCLEOTIDE SEQUENCE [LARGE SCALE GENOMIC DNA]</scope>
    <source>
        <strain evidence="7 8">R1</strain>
    </source>
</reference>
<keyword evidence="5 6" id="KW-0472">Membrane</keyword>
<dbReference type="PANTHER" id="PTHR40277:SF1">
    <property type="entry name" value="BLL5419 PROTEIN"/>
    <property type="match status" value="1"/>
</dbReference>
<dbReference type="GO" id="GO:0005886">
    <property type="term" value="C:plasma membrane"/>
    <property type="evidence" value="ECO:0007669"/>
    <property type="project" value="UniProtKB-SubCell"/>
</dbReference>
<evidence type="ECO:0000256" key="3">
    <source>
        <dbReference type="ARBA" id="ARBA00022692"/>
    </source>
</evidence>
<proteinExistence type="predicted"/>
<dbReference type="KEGG" id="ttf:THTE_4381"/>
<keyword evidence="8" id="KW-1185">Reference proteome</keyword>
<feature type="transmembrane region" description="Helical" evidence="6">
    <location>
        <begin position="273"/>
        <end position="294"/>
    </location>
</feature>
<dbReference type="EMBL" id="CP018477">
    <property type="protein sequence ID" value="ASV76982.1"/>
    <property type="molecule type" value="Genomic_DNA"/>
</dbReference>
<sequence>MGKKKTVKQWAIQLLKVGLSAAIIGYLVWDSVRRGEGIFSDEHGFNPEKFWQLVHHAGQYWYYLVLAFATATSGVLITFFRWWVLVRTVDVPLRLMESFRFSFIGFLFNLAPMGLVGGDLAKAILAARRFPDHRPETVASVFVDRVLGLYALFVVASGAILLTGVISSSPPLLQSVCRVVLIVTAGVTLVLIACWAPDVTGGNLILLLERLPVAGKLLAKFVTAFRAYRHHPWMLITSVIMTFPVHLLFAVSIYLIGLALFDRVQPLARHFVFCPLSGVMQMIPVSIGPAEFVLDRLFVLMPLADGTHILPGQGLVTLLVYRVFSLMLATIGVSYFFFFAREDWEEALREAEEAEEWQETAAPAPPGP</sequence>
<evidence type="ECO:0000256" key="2">
    <source>
        <dbReference type="ARBA" id="ARBA00022475"/>
    </source>
</evidence>
<evidence type="ECO:0000256" key="1">
    <source>
        <dbReference type="ARBA" id="ARBA00004651"/>
    </source>
</evidence>
<evidence type="ECO:0000313" key="7">
    <source>
        <dbReference type="EMBL" id="ASV76982.1"/>
    </source>
</evidence>
<evidence type="ECO:0000256" key="4">
    <source>
        <dbReference type="ARBA" id="ARBA00022989"/>
    </source>
</evidence>
<protein>
    <recommendedName>
        <fullName evidence="9">Dolichol-P-glucose synthetase</fullName>
    </recommendedName>
</protein>
<feature type="transmembrane region" description="Helical" evidence="6">
    <location>
        <begin position="101"/>
        <end position="127"/>
    </location>
</feature>
<dbReference type="InterPro" id="IPR022791">
    <property type="entry name" value="L-PG_synthase/AglD"/>
</dbReference>
<feature type="transmembrane region" description="Helical" evidence="6">
    <location>
        <begin position="314"/>
        <end position="339"/>
    </location>
</feature>
<gene>
    <name evidence="7" type="ORF">THTE_4381</name>
</gene>
<evidence type="ECO:0000256" key="6">
    <source>
        <dbReference type="SAM" id="Phobius"/>
    </source>
</evidence>
<evidence type="ECO:0000256" key="5">
    <source>
        <dbReference type="ARBA" id="ARBA00023136"/>
    </source>
</evidence>
<evidence type="ECO:0000313" key="8">
    <source>
        <dbReference type="Proteomes" id="UP000215086"/>
    </source>
</evidence>
<feature type="transmembrane region" description="Helical" evidence="6">
    <location>
        <begin position="60"/>
        <end position="80"/>
    </location>
</feature>
<evidence type="ECO:0008006" key="9">
    <source>
        <dbReference type="Google" id="ProtNLM"/>
    </source>
</evidence>
<feature type="transmembrane region" description="Helical" evidence="6">
    <location>
        <begin position="233"/>
        <end position="261"/>
    </location>
</feature>
<dbReference type="RefSeq" id="WP_157732213.1">
    <property type="nucleotide sequence ID" value="NZ_CP018477.1"/>
</dbReference>
<keyword evidence="2" id="KW-1003">Cell membrane</keyword>
<dbReference type="Proteomes" id="UP000215086">
    <property type="component" value="Chromosome"/>
</dbReference>
<dbReference type="AlphaFoldDB" id="A0A286RLZ6"/>
<feature type="transmembrane region" description="Helical" evidence="6">
    <location>
        <begin position="179"/>
        <end position="198"/>
    </location>
</feature>
<dbReference type="OrthoDB" id="279916at2"/>
<keyword evidence="4 6" id="KW-1133">Transmembrane helix</keyword>
<dbReference type="PANTHER" id="PTHR40277">
    <property type="entry name" value="BLL5419 PROTEIN"/>
    <property type="match status" value="1"/>
</dbReference>
<keyword evidence="3 6" id="KW-0812">Transmembrane</keyword>
<name>A0A286RLZ6_9BACT</name>
<dbReference type="Pfam" id="PF03706">
    <property type="entry name" value="LPG_synthase_TM"/>
    <property type="match status" value="1"/>
</dbReference>
<organism evidence="7 8">
    <name type="scientific">Thermogutta terrifontis</name>
    <dbReference type="NCBI Taxonomy" id="1331910"/>
    <lineage>
        <taxon>Bacteria</taxon>
        <taxon>Pseudomonadati</taxon>
        <taxon>Planctomycetota</taxon>
        <taxon>Planctomycetia</taxon>
        <taxon>Pirellulales</taxon>
        <taxon>Thermoguttaceae</taxon>
        <taxon>Thermogutta</taxon>
    </lineage>
</organism>